<evidence type="ECO:0000313" key="1">
    <source>
        <dbReference type="EMBL" id="MCS3711107.1"/>
    </source>
</evidence>
<accession>A0A9X2Q3X1</accession>
<dbReference type="RefSeq" id="WP_259060646.1">
    <property type="nucleotide sequence ID" value="NZ_JANTZG010000002.1"/>
</dbReference>
<dbReference type="EMBL" id="JANUAE010000011">
    <property type="protein sequence ID" value="MCS3711107.1"/>
    <property type="molecule type" value="Genomic_DNA"/>
</dbReference>
<dbReference type="Proteomes" id="UP001155057">
    <property type="component" value="Unassembled WGS sequence"/>
</dbReference>
<name>A0A9X2Q3X1_9BACT</name>
<proteinExistence type="predicted"/>
<organism evidence="1 2">
    <name type="scientific">Salinibacter ruber</name>
    <dbReference type="NCBI Taxonomy" id="146919"/>
    <lineage>
        <taxon>Bacteria</taxon>
        <taxon>Pseudomonadati</taxon>
        <taxon>Rhodothermota</taxon>
        <taxon>Rhodothermia</taxon>
        <taxon>Rhodothermales</taxon>
        <taxon>Salinibacteraceae</taxon>
        <taxon>Salinibacter</taxon>
    </lineage>
</organism>
<gene>
    <name evidence="1" type="ORF">GGP61_002738</name>
</gene>
<sequence length="266" mass="29706">MTESEDNDPSPPEIVDAGADIAGAATGATLGTFLGGPAGAAIGAAMGHTLRKIGAEINNRYISPREDERVASALSYAIERAEEKIEEGEEIRDDGFFDEGTDDRSSADEIVEGALIVAQREHEERKVEYIGYLIANICFDESLDGSQSNALISTAERMSWRQIRILSYLLRLQKFTREDRTTHTFHPDSVRGLEAPPDDFLHEFSELQQMRLLMDLEAFVDFPLDPSKYVISKFGRQLYALMELERIASSALQEIDDLCKFGRYDT</sequence>
<protein>
    <submittedName>
        <fullName evidence="1">Uncharacterized protein</fullName>
    </submittedName>
</protein>
<comment type="caution">
    <text evidence="1">The sequence shown here is derived from an EMBL/GenBank/DDBJ whole genome shotgun (WGS) entry which is preliminary data.</text>
</comment>
<reference evidence="1" key="1">
    <citation type="submission" date="2022-08" db="EMBL/GenBank/DDBJ databases">
        <title>Genomic Encyclopedia of Type Strains, Phase V (KMG-V): Genome sequencing to study the core and pangenomes of soil and plant-associated prokaryotes.</title>
        <authorList>
            <person name="Whitman W."/>
        </authorList>
    </citation>
    <scope>NUCLEOTIDE SEQUENCE</scope>
    <source>
        <strain evidence="1">SP3049</strain>
    </source>
</reference>
<dbReference type="AlphaFoldDB" id="A0A9X2Q3X1"/>
<evidence type="ECO:0000313" key="2">
    <source>
        <dbReference type="Proteomes" id="UP001155057"/>
    </source>
</evidence>